<dbReference type="Pfam" id="PF00999">
    <property type="entry name" value="Na_H_Exchanger"/>
    <property type="match status" value="1"/>
</dbReference>
<proteinExistence type="inferred from homology"/>
<reference evidence="12" key="2">
    <citation type="journal article" date="2013" name="Stand. Genomic Sci.">
        <title>Complete genome sequence of Desulfocapsa sulfexigens, a marine deltaproteobacterium specialized in disproportionating inorganic sulfur compounds.</title>
        <authorList>
            <person name="Finster K.W."/>
            <person name="Kjeldsen K.U."/>
            <person name="Kube M."/>
            <person name="Reinhardt R."/>
            <person name="Mussmann M."/>
            <person name="Amann R."/>
            <person name="Schreiber L."/>
        </authorList>
    </citation>
    <scope>NUCLEOTIDE SEQUENCE [LARGE SCALE GENOMIC DNA]</scope>
    <source>
        <strain evidence="12">DSM 10523 / SB164P1</strain>
    </source>
</reference>
<dbReference type="Gene3D" id="1.20.1530.20">
    <property type="match status" value="1"/>
</dbReference>
<evidence type="ECO:0000256" key="7">
    <source>
        <dbReference type="ARBA" id="ARBA00023136"/>
    </source>
</evidence>
<dbReference type="EMBL" id="FO203427">
    <property type="protein sequence ID" value="CCH48450.1"/>
    <property type="molecule type" value="Genomic_DNA"/>
</dbReference>
<evidence type="ECO:0000256" key="2">
    <source>
        <dbReference type="ARBA" id="ARBA00005551"/>
    </source>
</evidence>
<evidence type="ECO:0000256" key="6">
    <source>
        <dbReference type="ARBA" id="ARBA00022989"/>
    </source>
</evidence>
<keyword evidence="12" id="KW-1185">Reference proteome</keyword>
<dbReference type="InterPro" id="IPR036291">
    <property type="entry name" value="NAD(P)-bd_dom_sf"/>
</dbReference>
<name>M1WLU1_PSEP2</name>
<feature type="transmembrane region" description="Helical" evidence="8">
    <location>
        <begin position="321"/>
        <end position="344"/>
    </location>
</feature>
<feature type="transmembrane region" description="Helical" evidence="8">
    <location>
        <begin position="215"/>
        <end position="248"/>
    </location>
</feature>
<feature type="transmembrane region" description="Helical" evidence="8">
    <location>
        <begin position="146"/>
        <end position="166"/>
    </location>
</feature>
<dbReference type="GO" id="GO:1902600">
    <property type="term" value="P:proton transmembrane transport"/>
    <property type="evidence" value="ECO:0007669"/>
    <property type="project" value="InterPro"/>
</dbReference>
<dbReference type="InterPro" id="IPR006037">
    <property type="entry name" value="RCK_C"/>
</dbReference>
<keyword evidence="7 8" id="KW-0472">Membrane</keyword>
<dbReference type="KEGG" id="dpi:BN4_11213"/>
<protein>
    <submittedName>
        <fullName evidence="11">Related to potassium efflux transporter</fullName>
    </submittedName>
</protein>
<dbReference type="RefSeq" id="WP_015414498.1">
    <property type="nucleotide sequence ID" value="NC_020409.1"/>
</dbReference>
<dbReference type="GO" id="GO:0008324">
    <property type="term" value="F:monoatomic cation transmembrane transporter activity"/>
    <property type="evidence" value="ECO:0007669"/>
    <property type="project" value="InterPro"/>
</dbReference>
<evidence type="ECO:0000256" key="1">
    <source>
        <dbReference type="ARBA" id="ARBA00004141"/>
    </source>
</evidence>
<dbReference type="Gene3D" id="3.30.70.1450">
    <property type="entry name" value="Regulator of K+ conductance, C-terminal domain"/>
    <property type="match status" value="1"/>
</dbReference>
<evidence type="ECO:0000259" key="9">
    <source>
        <dbReference type="PROSITE" id="PS51201"/>
    </source>
</evidence>
<evidence type="ECO:0000256" key="3">
    <source>
        <dbReference type="ARBA" id="ARBA00022448"/>
    </source>
</evidence>
<dbReference type="InterPro" id="IPR003148">
    <property type="entry name" value="RCK_N"/>
</dbReference>
<feature type="transmembrane region" description="Helical" evidence="8">
    <location>
        <begin position="7"/>
        <end position="34"/>
    </location>
</feature>
<evidence type="ECO:0000256" key="4">
    <source>
        <dbReference type="ARBA" id="ARBA00022538"/>
    </source>
</evidence>
<feature type="transmembrane region" description="Helical" evidence="8">
    <location>
        <begin position="115"/>
        <end position="134"/>
    </location>
</feature>
<keyword evidence="5 8" id="KW-0812">Transmembrane</keyword>
<dbReference type="Proteomes" id="UP000011724">
    <property type="component" value="Chromosome"/>
</dbReference>
<dbReference type="BioCyc" id="DPIE1322246:BN4_RS06085-MONOMER"/>
<evidence type="ECO:0000313" key="12">
    <source>
        <dbReference type="Proteomes" id="UP000011724"/>
    </source>
</evidence>
<dbReference type="SUPFAM" id="SSF51735">
    <property type="entry name" value="NAD(P)-binding Rossmann-fold domains"/>
    <property type="match status" value="1"/>
</dbReference>
<dbReference type="eggNOG" id="COG4651">
    <property type="taxonomic scope" value="Bacteria"/>
</dbReference>
<evidence type="ECO:0000256" key="8">
    <source>
        <dbReference type="SAM" id="Phobius"/>
    </source>
</evidence>
<feature type="domain" description="RCK C-terminal" evidence="10">
    <location>
        <begin position="566"/>
        <end position="652"/>
    </location>
</feature>
<feature type="transmembrane region" description="Helical" evidence="8">
    <location>
        <begin position="356"/>
        <end position="380"/>
    </location>
</feature>
<keyword evidence="3" id="KW-0813">Transport</keyword>
<gene>
    <name evidence="11" type="ordered locus">BN4_11213</name>
</gene>
<dbReference type="eggNOG" id="COG1226">
    <property type="taxonomic scope" value="Bacteria"/>
</dbReference>
<dbReference type="PROSITE" id="PS51202">
    <property type="entry name" value="RCK_C"/>
    <property type="match status" value="1"/>
</dbReference>
<dbReference type="Pfam" id="PF02254">
    <property type="entry name" value="TrkA_N"/>
    <property type="match status" value="1"/>
</dbReference>
<keyword evidence="6 8" id="KW-1133">Transmembrane helix</keyword>
<dbReference type="PANTHER" id="PTHR42751:SF3">
    <property type="entry name" value="SODIUM_GLUTAMATE SYMPORTER"/>
    <property type="match status" value="1"/>
</dbReference>
<feature type="transmembrane region" description="Helical" evidence="8">
    <location>
        <begin position="178"/>
        <end position="203"/>
    </location>
</feature>
<dbReference type="GO" id="GO:0006813">
    <property type="term" value="P:potassium ion transport"/>
    <property type="evidence" value="ECO:0007669"/>
    <property type="project" value="UniProtKB-KW"/>
</dbReference>
<dbReference type="InterPro" id="IPR006153">
    <property type="entry name" value="Cation/H_exchanger_TM"/>
</dbReference>
<dbReference type="Gene3D" id="3.40.50.720">
    <property type="entry name" value="NAD(P)-binding Rossmann-like Domain"/>
    <property type="match status" value="1"/>
</dbReference>
<feature type="transmembrane region" description="Helical" evidence="8">
    <location>
        <begin position="294"/>
        <end position="315"/>
    </location>
</feature>
<evidence type="ECO:0000313" key="11">
    <source>
        <dbReference type="EMBL" id="CCH48450.1"/>
    </source>
</evidence>
<dbReference type="AlphaFoldDB" id="M1WLU1"/>
<dbReference type="SUPFAM" id="SSF116726">
    <property type="entry name" value="TrkA C-terminal domain-like"/>
    <property type="match status" value="1"/>
</dbReference>
<dbReference type="InterPro" id="IPR038770">
    <property type="entry name" value="Na+/solute_symporter_sf"/>
</dbReference>
<sequence>MGIATDIILLVVVAFFCGMLVQRLGQPLILGYILAGIVLGPHTGGYTVSGIHEIELLAEIGIALLLFALGLEFSLKDLKPVKMVALLGTPLQMVLTIGLGYGAGQLIGLDWKASLWMGALVSLSSTMVILKTLMNQGWLGTLSSKVMIGMLIVQDLAVVPMMIILPQLNDPVVGLPNLGFAAIKAVGFLLGMILLGTRLLPWLLAHIARIGSRELFLLGIAAIGLGVGYLTYLAGLSFAFGAFAAGMVLSESDYGHQALSDIVPLRDIFGLLFFATVGMLFDPAFLLNHFKEVLWLLAVVCIGKGLIFSSVSLLFRYKNVVPLAIGLGLFQVGEFSFVLARLGVSTGSIDNELYSLILTVAIISMALTPLVSGLTAKIYALRKHWFRHENLESTNIPEQGLRNHVVILGGGRVGLQVAQILNRMDMNHVVVELDQRRFEKAKKSGIPAVYGDAGQEIVLDAAGIKSASLLVVTVPDLVTTRCIVQSARKNNKNLEIIARSSNHDNFHEMKELGVSEAVLPELEASLEMARQSLLRLKVSPMEIQRHTDNVRQELYSVLCDSSDDYRELCQLRGVEQHFDLQWVKLSSDSPLANRSIGESNIRKKTGASVVGIVRDGDLKTNPDADYVLLPGDQIAIIGGDEERRAFFQKSEQQQYT</sequence>
<organism evidence="11 12">
    <name type="scientific">Pseudodesulfovibrio piezophilus (strain DSM 21447 / JCM 15486 / C1TLV30)</name>
    <name type="common">Desulfovibrio piezophilus</name>
    <dbReference type="NCBI Taxonomy" id="1322246"/>
    <lineage>
        <taxon>Bacteria</taxon>
        <taxon>Pseudomonadati</taxon>
        <taxon>Thermodesulfobacteriota</taxon>
        <taxon>Desulfovibrionia</taxon>
        <taxon>Desulfovibrionales</taxon>
        <taxon>Desulfovibrionaceae</taxon>
    </lineage>
</organism>
<dbReference type="PANTHER" id="PTHR42751">
    <property type="entry name" value="SODIUM/HYDROGEN EXCHANGER FAMILY/TRKA DOMAIN PROTEIN"/>
    <property type="match status" value="1"/>
</dbReference>
<dbReference type="GO" id="GO:0016020">
    <property type="term" value="C:membrane"/>
    <property type="evidence" value="ECO:0007669"/>
    <property type="project" value="UniProtKB-SubCell"/>
</dbReference>
<evidence type="ECO:0000259" key="10">
    <source>
        <dbReference type="PROSITE" id="PS51202"/>
    </source>
</evidence>
<feature type="transmembrane region" description="Helical" evidence="8">
    <location>
        <begin position="268"/>
        <end position="287"/>
    </location>
</feature>
<evidence type="ECO:0000256" key="5">
    <source>
        <dbReference type="ARBA" id="ARBA00022692"/>
    </source>
</evidence>
<feature type="transmembrane region" description="Helical" evidence="8">
    <location>
        <begin position="83"/>
        <end position="103"/>
    </location>
</feature>
<dbReference type="InterPro" id="IPR036721">
    <property type="entry name" value="RCK_C_sf"/>
</dbReference>
<keyword evidence="4" id="KW-0633">Potassium transport</keyword>
<dbReference type="PATRIC" id="fig|879567.3.peg.1256"/>
<dbReference type="Pfam" id="PF02080">
    <property type="entry name" value="TrkA_C"/>
    <property type="match status" value="1"/>
</dbReference>
<dbReference type="OrthoDB" id="9781411at2"/>
<keyword evidence="4" id="KW-0406">Ion transport</keyword>
<dbReference type="GO" id="GO:0015297">
    <property type="term" value="F:antiporter activity"/>
    <property type="evidence" value="ECO:0007669"/>
    <property type="project" value="InterPro"/>
</dbReference>
<dbReference type="eggNOG" id="COG0490">
    <property type="taxonomic scope" value="Bacteria"/>
</dbReference>
<dbReference type="HOGENOM" id="CLU_005126_9_1_7"/>
<comment type="subcellular location">
    <subcellularLocation>
        <location evidence="1">Membrane</location>
        <topology evidence="1">Multi-pass membrane protein</topology>
    </subcellularLocation>
</comment>
<keyword evidence="4" id="KW-0630">Potassium</keyword>
<comment type="similarity">
    <text evidence="2">Belongs to the monovalent cation:proton antiporter 2 (CPA2) transporter (TC 2.A.37) family.</text>
</comment>
<dbReference type="PROSITE" id="PS51201">
    <property type="entry name" value="RCK_N"/>
    <property type="match status" value="1"/>
</dbReference>
<feature type="domain" description="RCK N-terminal" evidence="9">
    <location>
        <begin position="402"/>
        <end position="519"/>
    </location>
</feature>
<reference evidence="11 12" key="1">
    <citation type="journal article" date="2013" name="PLoS ONE">
        <title>The first genomic and proteomic characterization of a deep-sea sulfate reducer: insights into the piezophilic lifestyle of Desulfovibrio piezophilus.</title>
        <authorList>
            <person name="Pradel N."/>
            <person name="Ji B."/>
            <person name="Gimenez G."/>
            <person name="Talla E."/>
            <person name="Lenoble P."/>
            <person name="Garel M."/>
            <person name="Tamburini C."/>
            <person name="Fourquet P."/>
            <person name="Lebrun R."/>
            <person name="Bertin P."/>
            <person name="Denis Y."/>
            <person name="Pophillat M."/>
            <person name="Barbe V."/>
            <person name="Ollivier B."/>
            <person name="Dolla A."/>
        </authorList>
    </citation>
    <scope>NUCLEOTIDE SEQUENCE [LARGE SCALE GENOMIC DNA]</scope>
    <source>
        <strain evidence="12">DSM 10523 / SB164P1</strain>
    </source>
</reference>
<dbReference type="STRING" id="1322246.BN4_11213"/>
<accession>M1WLU1</accession>
<feature type="transmembrane region" description="Helical" evidence="8">
    <location>
        <begin position="54"/>
        <end position="71"/>
    </location>
</feature>